<evidence type="ECO:0000313" key="2">
    <source>
        <dbReference type="EMBL" id="GHD84211.1"/>
    </source>
</evidence>
<feature type="region of interest" description="Disordered" evidence="1">
    <location>
        <begin position="1"/>
        <end position="35"/>
    </location>
</feature>
<dbReference type="AlphaFoldDB" id="A0A918XY31"/>
<name>A0A918XY31_9ACTN</name>
<keyword evidence="3" id="KW-1185">Reference proteome</keyword>
<gene>
    <name evidence="2" type="ORF">GCM10010508_03380</name>
</gene>
<sequence>MELSGVGPVEPGEGTRASDTPGPDSASGGDPRLRPREALLSGLVSRYERHRRAALAATAAALLLAGGGYLYATRPHQLPPPAPEPAPPPPYPSQVVDVAYLEPAPAPRDAAPRSFGLTVLVSVSAGPPVTVTRISQPYAGLALTPEPLPPLRIAAGTARKIVITMRVTECGKVPESAGLPFLDVTLRNTRAIEVHSYILGSRYAHALSDGLHVACGNDFR</sequence>
<organism evidence="2 3">
    <name type="scientific">Streptomyces naganishii JCM 4654</name>
    <dbReference type="NCBI Taxonomy" id="1306179"/>
    <lineage>
        <taxon>Bacteria</taxon>
        <taxon>Bacillati</taxon>
        <taxon>Actinomycetota</taxon>
        <taxon>Actinomycetes</taxon>
        <taxon>Kitasatosporales</taxon>
        <taxon>Streptomycetaceae</taxon>
        <taxon>Streptomyces</taxon>
    </lineage>
</organism>
<evidence type="ECO:0000313" key="3">
    <source>
        <dbReference type="Proteomes" id="UP000608955"/>
    </source>
</evidence>
<dbReference type="Proteomes" id="UP000608955">
    <property type="component" value="Unassembled WGS sequence"/>
</dbReference>
<comment type="caution">
    <text evidence="2">The sequence shown here is derived from an EMBL/GenBank/DDBJ whole genome shotgun (WGS) entry which is preliminary data.</text>
</comment>
<reference evidence="2" key="1">
    <citation type="journal article" date="2014" name="Int. J. Syst. Evol. Microbiol.">
        <title>Complete genome sequence of Corynebacterium casei LMG S-19264T (=DSM 44701T), isolated from a smear-ripened cheese.</title>
        <authorList>
            <consortium name="US DOE Joint Genome Institute (JGI-PGF)"/>
            <person name="Walter F."/>
            <person name="Albersmeier A."/>
            <person name="Kalinowski J."/>
            <person name="Ruckert C."/>
        </authorList>
    </citation>
    <scope>NUCLEOTIDE SEQUENCE</scope>
    <source>
        <strain evidence="2">JCM 4654</strain>
    </source>
</reference>
<evidence type="ECO:0008006" key="4">
    <source>
        <dbReference type="Google" id="ProtNLM"/>
    </source>
</evidence>
<accession>A0A918XY31</accession>
<dbReference type="EMBL" id="BMVF01000001">
    <property type="protein sequence ID" value="GHD84211.1"/>
    <property type="molecule type" value="Genomic_DNA"/>
</dbReference>
<proteinExistence type="predicted"/>
<evidence type="ECO:0000256" key="1">
    <source>
        <dbReference type="SAM" id="MobiDB-lite"/>
    </source>
</evidence>
<reference evidence="2" key="2">
    <citation type="submission" date="2020-09" db="EMBL/GenBank/DDBJ databases">
        <authorList>
            <person name="Sun Q."/>
            <person name="Ohkuma M."/>
        </authorList>
    </citation>
    <scope>NUCLEOTIDE SEQUENCE</scope>
    <source>
        <strain evidence="2">JCM 4654</strain>
    </source>
</reference>
<protein>
    <recommendedName>
        <fullName evidence="4">Tat pathway signal sequence domain protein</fullName>
    </recommendedName>
</protein>